<keyword evidence="2 5" id="KW-0812">Transmembrane</keyword>
<feature type="transmembrane region" description="Helical" evidence="5">
    <location>
        <begin position="253"/>
        <end position="272"/>
    </location>
</feature>
<comment type="subcellular location">
    <subcellularLocation>
        <location evidence="1">Membrane</location>
        <topology evidence="1">Multi-pass membrane protein</topology>
    </subcellularLocation>
</comment>
<evidence type="ECO:0000256" key="5">
    <source>
        <dbReference type="SAM" id="Phobius"/>
    </source>
</evidence>
<dbReference type="AlphaFoldDB" id="A0A2A4I470"/>
<feature type="domain" description="O-antigen ligase-related" evidence="6">
    <location>
        <begin position="237"/>
        <end position="389"/>
    </location>
</feature>
<feature type="transmembrane region" description="Helical" evidence="5">
    <location>
        <begin position="410"/>
        <end position="426"/>
    </location>
</feature>
<feature type="transmembrane region" description="Helical" evidence="5">
    <location>
        <begin position="79"/>
        <end position="99"/>
    </location>
</feature>
<evidence type="ECO:0000313" key="8">
    <source>
        <dbReference type="Proteomes" id="UP000218323"/>
    </source>
</evidence>
<feature type="transmembrane region" description="Helical" evidence="5">
    <location>
        <begin position="126"/>
        <end position="148"/>
    </location>
</feature>
<evidence type="ECO:0000259" key="6">
    <source>
        <dbReference type="Pfam" id="PF04932"/>
    </source>
</evidence>
<dbReference type="Proteomes" id="UP000218323">
    <property type="component" value="Unassembled WGS sequence"/>
</dbReference>
<evidence type="ECO:0000313" key="7">
    <source>
        <dbReference type="EMBL" id="PCG12956.1"/>
    </source>
</evidence>
<protein>
    <recommendedName>
        <fullName evidence="6">O-antigen ligase-related domain-containing protein</fullName>
    </recommendedName>
</protein>
<gene>
    <name evidence="7" type="ORF">COA07_17140</name>
</gene>
<name>A0A2A4I470_9SPHN</name>
<keyword evidence="8" id="KW-1185">Reference proteome</keyword>
<evidence type="ECO:0000256" key="1">
    <source>
        <dbReference type="ARBA" id="ARBA00004141"/>
    </source>
</evidence>
<evidence type="ECO:0000256" key="3">
    <source>
        <dbReference type="ARBA" id="ARBA00022989"/>
    </source>
</evidence>
<sequence length="462" mass="49889">MRRPRSSSKQGHGSRQGPIQVPYGPFLTLCIFLFVVLVVGGASRADMLGQAVVRGAACVALAVAALVHAPARQRSLGMVGRLLVAALLLALVQLVPLPFPVWSSLPGRSFFVQAAGNSAVWRPLSIVPGATINAAFSMLVPFTVWTLMRRLEPADWDRMPALLLSLVGASMFVGVVQFSGGGFDNPFINETPDMISGLFANRNHFALFLATGLALTPLWIVQHRSGWAWRWPVGGGVIVMLLLMILASGSRAGMILGGLGLAAGCVVSFPHWHARFGSWGRMRIGVGATLAVTLLAGVLLASIQGDRARSVTRAMSLQVGEDMRVRAAPVVFDMARTYFPFGAGFGGFDPLFRIHEPFALLKPTYFNRAHDDLLELVLDGGLPALILLLVAIAWWATASWRAWRDHPTRWAVRARMGSAILLLVLLSSVVDYPARTPMIMAVMVIAALWLQRPRPDAEAALP</sequence>
<accession>A0A2A4I470</accession>
<feature type="transmembrane region" description="Helical" evidence="5">
    <location>
        <begin position="21"/>
        <end position="42"/>
    </location>
</feature>
<feature type="transmembrane region" description="Helical" evidence="5">
    <location>
        <begin position="228"/>
        <end position="247"/>
    </location>
</feature>
<dbReference type="EMBL" id="NWVC01000018">
    <property type="protein sequence ID" value="PCG12956.1"/>
    <property type="molecule type" value="Genomic_DNA"/>
</dbReference>
<reference evidence="7 8" key="1">
    <citation type="submission" date="2017-09" db="EMBL/GenBank/DDBJ databases">
        <title>Sphingomonas adhaesiva DSM 7418, whole genome shotgun sequence.</title>
        <authorList>
            <person name="Feng G."/>
            <person name="Zhu H."/>
        </authorList>
    </citation>
    <scope>NUCLEOTIDE SEQUENCE [LARGE SCALE GENOMIC DNA]</scope>
    <source>
        <strain evidence="7 8">DSM 7418</strain>
    </source>
</reference>
<feature type="transmembrane region" description="Helical" evidence="5">
    <location>
        <begin position="284"/>
        <end position="303"/>
    </location>
</feature>
<dbReference type="GO" id="GO:0016020">
    <property type="term" value="C:membrane"/>
    <property type="evidence" value="ECO:0007669"/>
    <property type="project" value="UniProtKB-SubCell"/>
</dbReference>
<keyword evidence="4 5" id="KW-0472">Membrane</keyword>
<organism evidence="7 8">
    <name type="scientific">Sphingomonas adhaesiva</name>
    <dbReference type="NCBI Taxonomy" id="28212"/>
    <lineage>
        <taxon>Bacteria</taxon>
        <taxon>Pseudomonadati</taxon>
        <taxon>Pseudomonadota</taxon>
        <taxon>Alphaproteobacteria</taxon>
        <taxon>Sphingomonadales</taxon>
        <taxon>Sphingomonadaceae</taxon>
        <taxon>Sphingomonas</taxon>
    </lineage>
</organism>
<proteinExistence type="predicted"/>
<dbReference type="PANTHER" id="PTHR37422:SF21">
    <property type="entry name" value="EXOQ-LIKE PROTEIN"/>
    <property type="match status" value="1"/>
</dbReference>
<keyword evidence="3 5" id="KW-1133">Transmembrane helix</keyword>
<feature type="transmembrane region" description="Helical" evidence="5">
    <location>
        <begin position="203"/>
        <end position="221"/>
    </location>
</feature>
<feature type="transmembrane region" description="Helical" evidence="5">
    <location>
        <begin position="380"/>
        <end position="398"/>
    </location>
</feature>
<dbReference type="PANTHER" id="PTHR37422">
    <property type="entry name" value="TEICHURONIC ACID BIOSYNTHESIS PROTEIN TUAE"/>
    <property type="match status" value="1"/>
</dbReference>
<evidence type="ECO:0000256" key="2">
    <source>
        <dbReference type="ARBA" id="ARBA00022692"/>
    </source>
</evidence>
<comment type="caution">
    <text evidence="7">The sequence shown here is derived from an EMBL/GenBank/DDBJ whole genome shotgun (WGS) entry which is preliminary data.</text>
</comment>
<feature type="transmembrane region" description="Helical" evidence="5">
    <location>
        <begin position="48"/>
        <end position="67"/>
    </location>
</feature>
<feature type="transmembrane region" description="Helical" evidence="5">
    <location>
        <begin position="160"/>
        <end position="183"/>
    </location>
</feature>
<evidence type="ECO:0000256" key="4">
    <source>
        <dbReference type="ARBA" id="ARBA00023136"/>
    </source>
</evidence>
<dbReference type="InterPro" id="IPR007016">
    <property type="entry name" value="O-antigen_ligase-rel_domated"/>
</dbReference>
<dbReference type="Pfam" id="PF04932">
    <property type="entry name" value="Wzy_C"/>
    <property type="match status" value="1"/>
</dbReference>
<dbReference type="InterPro" id="IPR051533">
    <property type="entry name" value="WaaL-like"/>
</dbReference>